<protein>
    <submittedName>
        <fullName evidence="6">FAD-dependent pyridine nucleotide-disulfide oxidoreductase</fullName>
    </submittedName>
</protein>
<dbReference type="PRINTS" id="PR00368">
    <property type="entry name" value="FADPNR"/>
</dbReference>
<comment type="cofactor">
    <cofactor evidence="1">
        <name>FAD</name>
        <dbReference type="ChEBI" id="CHEBI:57692"/>
    </cofactor>
</comment>
<dbReference type="PATRIC" id="fig|37919.13.peg.8443"/>
<keyword evidence="6" id="KW-0614">Plasmid</keyword>
<name>A0A1B1KJ52_RHOOP</name>
<dbReference type="SUPFAM" id="SSF51905">
    <property type="entry name" value="FAD/NAD(P)-binding domain"/>
    <property type="match status" value="2"/>
</dbReference>
<dbReference type="AlphaFoldDB" id="A0A1B1KJ52"/>
<evidence type="ECO:0000256" key="3">
    <source>
        <dbReference type="ARBA" id="ARBA00022827"/>
    </source>
</evidence>
<dbReference type="GO" id="GO:0016651">
    <property type="term" value="F:oxidoreductase activity, acting on NAD(P)H"/>
    <property type="evidence" value="ECO:0007669"/>
    <property type="project" value="TreeGrafter"/>
</dbReference>
<feature type="domain" description="FAD/NAD(P)-binding" evidence="5">
    <location>
        <begin position="6"/>
        <end position="291"/>
    </location>
</feature>
<evidence type="ECO:0000313" key="7">
    <source>
        <dbReference type="Proteomes" id="UP000186108"/>
    </source>
</evidence>
<dbReference type="PRINTS" id="PR00411">
    <property type="entry name" value="PNDRDTASEI"/>
</dbReference>
<evidence type="ECO:0000259" key="5">
    <source>
        <dbReference type="Pfam" id="PF07992"/>
    </source>
</evidence>
<keyword evidence="2" id="KW-0285">Flavoprotein</keyword>
<dbReference type="EMBL" id="CP009112">
    <property type="protein sequence ID" value="ANS32594.1"/>
    <property type="molecule type" value="Genomic_DNA"/>
</dbReference>
<dbReference type="InterPro" id="IPR023753">
    <property type="entry name" value="FAD/NAD-binding_dom"/>
</dbReference>
<organism evidence="6 7">
    <name type="scientific">Rhodococcus opacus</name>
    <name type="common">Nocardia opaca</name>
    <dbReference type="NCBI Taxonomy" id="37919"/>
    <lineage>
        <taxon>Bacteria</taxon>
        <taxon>Bacillati</taxon>
        <taxon>Actinomycetota</taxon>
        <taxon>Actinomycetes</taxon>
        <taxon>Mycobacteriales</taxon>
        <taxon>Nocardiaceae</taxon>
        <taxon>Rhodococcus</taxon>
    </lineage>
</organism>
<dbReference type="PANTHER" id="PTHR43557:SF2">
    <property type="entry name" value="RIESKE DOMAIN-CONTAINING PROTEIN-RELATED"/>
    <property type="match status" value="1"/>
</dbReference>
<accession>A0A1B1KJ52</accession>
<keyword evidence="3" id="KW-0274">FAD</keyword>
<evidence type="ECO:0000313" key="6">
    <source>
        <dbReference type="EMBL" id="ANS32594.1"/>
    </source>
</evidence>
<dbReference type="Pfam" id="PF07992">
    <property type="entry name" value="Pyr_redox_2"/>
    <property type="match status" value="1"/>
</dbReference>
<evidence type="ECO:0000256" key="1">
    <source>
        <dbReference type="ARBA" id="ARBA00001974"/>
    </source>
</evidence>
<dbReference type="InterPro" id="IPR050446">
    <property type="entry name" value="FAD-oxidoreductase/Apoptosis"/>
</dbReference>
<evidence type="ECO:0000256" key="2">
    <source>
        <dbReference type="ARBA" id="ARBA00022630"/>
    </source>
</evidence>
<reference evidence="6 7" key="1">
    <citation type="submission" date="2014-07" db="EMBL/GenBank/DDBJ databases">
        <authorList>
            <person name="Zhang J.E."/>
            <person name="Yang H."/>
            <person name="Guo J."/>
            <person name="Deng Z."/>
            <person name="Luo H."/>
            <person name="Luo M."/>
            <person name="Zhao B."/>
        </authorList>
    </citation>
    <scope>NUCLEOTIDE SEQUENCE [LARGE SCALE GENOMIC DNA]</scope>
    <source>
        <strain evidence="6 7">1CP</strain>
        <plasmid evidence="7">Plasmid pr1cp1</plasmid>
    </source>
</reference>
<dbReference type="Proteomes" id="UP000186108">
    <property type="component" value="Plasmid pR1CP1"/>
</dbReference>
<evidence type="ECO:0000256" key="4">
    <source>
        <dbReference type="ARBA" id="ARBA00023002"/>
    </source>
</evidence>
<dbReference type="Gene3D" id="3.50.50.60">
    <property type="entry name" value="FAD/NAD(P)-binding domain"/>
    <property type="match status" value="2"/>
</dbReference>
<sequence>MSPAGVVVVGASAAGIAAAEAARRAGFDGPITIIGDEPHPPYTRPALSKALLCGTEPAESVHLPRPEDGIDFLPGRAIGLDIKRKRVTLSGGGALEYSGVVIASGARARQLRPDGAGETVLRSLDDAVRLREEIRGANSALVIGGGFVGTEVASACVAAGLETTVVSRHDTLVPHLGADLSDLVTRAAINAGVVIEPAPQQIRLTGPDRVTGLALSDHLTLEADVVVTAVGCRPNIEWLSDSGLDLIDGVVVDKYCRATAEVVAAGDVTRVRGVRALAPRTPFWTAALEQARIAGQSLVCGTSASPYVSAPFYWTEAFGLAITISGPIPASGECETLAGDLRAGTGLFRWRSQHGVTVAAVNHRIAVRKLRTLSRESD</sequence>
<dbReference type="RefSeq" id="WP_081315633.1">
    <property type="nucleotide sequence ID" value="NZ_CP009112.1"/>
</dbReference>
<keyword evidence="4" id="KW-0560">Oxidoreductase</keyword>
<proteinExistence type="predicted"/>
<dbReference type="GO" id="GO:0005737">
    <property type="term" value="C:cytoplasm"/>
    <property type="evidence" value="ECO:0007669"/>
    <property type="project" value="TreeGrafter"/>
</dbReference>
<dbReference type="PANTHER" id="PTHR43557">
    <property type="entry name" value="APOPTOSIS-INDUCING FACTOR 1"/>
    <property type="match status" value="1"/>
</dbReference>
<dbReference type="InterPro" id="IPR036188">
    <property type="entry name" value="FAD/NAD-bd_sf"/>
</dbReference>
<geneLocation type="plasmid" evidence="7">
    <name>pr1cp1</name>
</geneLocation>
<gene>
    <name evidence="6" type="ORF">R1CP_40065</name>
</gene>